<name>A0A151RY98_CAJCA</name>
<dbReference type="AlphaFoldDB" id="A0A151RY98"/>
<dbReference type="Proteomes" id="UP000075243">
    <property type="component" value="Unassembled WGS sequence"/>
</dbReference>
<dbReference type="Gramene" id="C.cajan_31508.t">
    <property type="protein sequence ID" value="C.cajan_31508.t.cds1"/>
    <property type="gene ID" value="C.cajan_31508"/>
</dbReference>
<protein>
    <submittedName>
        <fullName evidence="1">Uncharacterized protein</fullName>
    </submittedName>
</protein>
<accession>A0A151RY98</accession>
<sequence length="92" mass="10349">MLVDGGATINIRPKTLLKRLGKDMSNLKPLNILISDYANKSYDLNGMIILDVQVVSVRRMTMFIMVSSNVNSNVLLRKEWIHEVGVVPSILH</sequence>
<dbReference type="PANTHER" id="PTHR33240:SF15">
    <property type="entry name" value="GAG-PRO-LIKE PROTEIN"/>
    <property type="match status" value="1"/>
</dbReference>
<reference evidence="1" key="1">
    <citation type="journal article" date="2012" name="Nat. Biotechnol.">
        <title>Draft genome sequence of pigeonpea (Cajanus cajan), an orphan legume crop of resource-poor farmers.</title>
        <authorList>
            <person name="Varshney R.K."/>
            <person name="Chen W."/>
            <person name="Li Y."/>
            <person name="Bharti A.K."/>
            <person name="Saxena R.K."/>
            <person name="Schlueter J.A."/>
            <person name="Donoghue M.T."/>
            <person name="Azam S."/>
            <person name="Fan G."/>
            <person name="Whaley A.M."/>
            <person name="Farmer A.D."/>
            <person name="Sheridan J."/>
            <person name="Iwata A."/>
            <person name="Tuteja R."/>
            <person name="Penmetsa R.V."/>
            <person name="Wu W."/>
            <person name="Upadhyaya H.D."/>
            <person name="Yang S.P."/>
            <person name="Shah T."/>
            <person name="Saxena K.B."/>
            <person name="Michael T."/>
            <person name="McCombie W.R."/>
            <person name="Yang B."/>
            <person name="Zhang G."/>
            <person name="Yang H."/>
            <person name="Wang J."/>
            <person name="Spillane C."/>
            <person name="Cook D.R."/>
            <person name="May G.D."/>
            <person name="Xu X."/>
            <person name="Jackson S.A."/>
        </authorList>
    </citation>
    <scope>NUCLEOTIDE SEQUENCE [LARGE SCALE GENOMIC DNA]</scope>
</reference>
<evidence type="ECO:0000313" key="1">
    <source>
        <dbReference type="EMBL" id="KYP47524.1"/>
    </source>
</evidence>
<proteinExistence type="predicted"/>
<keyword evidence="2" id="KW-1185">Reference proteome</keyword>
<evidence type="ECO:0000313" key="2">
    <source>
        <dbReference type="Proteomes" id="UP000075243"/>
    </source>
</evidence>
<dbReference type="PANTHER" id="PTHR33240">
    <property type="entry name" value="OS08G0508500 PROTEIN"/>
    <property type="match status" value="1"/>
</dbReference>
<organism evidence="1 2">
    <name type="scientific">Cajanus cajan</name>
    <name type="common">Pigeon pea</name>
    <name type="synonym">Cajanus indicus</name>
    <dbReference type="NCBI Taxonomy" id="3821"/>
    <lineage>
        <taxon>Eukaryota</taxon>
        <taxon>Viridiplantae</taxon>
        <taxon>Streptophyta</taxon>
        <taxon>Embryophyta</taxon>
        <taxon>Tracheophyta</taxon>
        <taxon>Spermatophyta</taxon>
        <taxon>Magnoliopsida</taxon>
        <taxon>eudicotyledons</taxon>
        <taxon>Gunneridae</taxon>
        <taxon>Pentapetalae</taxon>
        <taxon>rosids</taxon>
        <taxon>fabids</taxon>
        <taxon>Fabales</taxon>
        <taxon>Fabaceae</taxon>
        <taxon>Papilionoideae</taxon>
        <taxon>50 kb inversion clade</taxon>
        <taxon>NPAAA clade</taxon>
        <taxon>indigoferoid/millettioid clade</taxon>
        <taxon>Phaseoleae</taxon>
        <taxon>Cajanus</taxon>
    </lineage>
</organism>
<gene>
    <name evidence="1" type="ORF">KK1_030860</name>
</gene>
<dbReference type="EMBL" id="KQ483525">
    <property type="protein sequence ID" value="KYP47524.1"/>
    <property type="molecule type" value="Genomic_DNA"/>
</dbReference>